<dbReference type="SMART" id="SM00986">
    <property type="entry name" value="UDG"/>
    <property type="match status" value="1"/>
</dbReference>
<keyword evidence="3" id="KW-1185">Reference proteome</keyword>
<dbReference type="EMBL" id="SMRS01000002">
    <property type="protein sequence ID" value="KAA0875790.1"/>
    <property type="molecule type" value="Genomic_DNA"/>
</dbReference>
<dbReference type="CDD" id="cd10032">
    <property type="entry name" value="UDG-F6_HDG"/>
    <property type="match status" value="1"/>
</dbReference>
<sequence length="173" mass="19240">MAQVQSFAPWVDEASRVLILGSMPGVASLQAQAYYAHPRNVFWPILADLLGFEAQAPYAERLQQLRAQGVGLWDVLQSCERPGSLDSAIRQSTRLYNDLAGLLVSYPNIQAVFCNGTRAYQEYQRYCKLVPQCRIEQAIRLPSTSPAHASLSFAAKKQAWQPLLSALKRGSLE</sequence>
<dbReference type="Gene3D" id="3.40.470.10">
    <property type="entry name" value="Uracil-DNA glycosylase-like domain"/>
    <property type="match status" value="1"/>
</dbReference>
<dbReference type="InterPro" id="IPR036895">
    <property type="entry name" value="Uracil-DNA_glycosylase-like_sf"/>
</dbReference>
<dbReference type="OrthoDB" id="9799921at2"/>
<dbReference type="AlphaFoldDB" id="A0A5A9W4T1"/>
<dbReference type="InterPro" id="IPR026353">
    <property type="entry name" value="Hypoxan-DNA_Glyclase"/>
</dbReference>
<comment type="caution">
    <text evidence="2">The sequence shown here is derived from an EMBL/GenBank/DDBJ whole genome shotgun (WGS) entry which is preliminary data.</text>
</comment>
<proteinExistence type="predicted"/>
<keyword evidence="2" id="KW-0326">Glycosidase</keyword>
<organism evidence="2 3">
    <name type="scientific">Nitrincola tapanii</name>
    <dbReference type="NCBI Taxonomy" id="1708751"/>
    <lineage>
        <taxon>Bacteria</taxon>
        <taxon>Pseudomonadati</taxon>
        <taxon>Pseudomonadota</taxon>
        <taxon>Gammaproteobacteria</taxon>
        <taxon>Oceanospirillales</taxon>
        <taxon>Oceanospirillaceae</taxon>
        <taxon>Nitrincola</taxon>
    </lineage>
</organism>
<dbReference type="NCBIfam" id="TIGR04274">
    <property type="entry name" value="hypoxanDNAglyco"/>
    <property type="match status" value="1"/>
</dbReference>
<dbReference type="GO" id="GO:0033958">
    <property type="term" value="F:DNA-deoxyinosine glycosylase activity"/>
    <property type="evidence" value="ECO:0007669"/>
    <property type="project" value="UniProtKB-EC"/>
</dbReference>
<dbReference type="Pfam" id="PF03167">
    <property type="entry name" value="UDG"/>
    <property type="match status" value="1"/>
</dbReference>
<name>A0A5A9W4T1_9GAMM</name>
<dbReference type="EC" id="3.2.2.15" evidence="2"/>
<keyword evidence="2" id="KW-0378">Hydrolase</keyword>
<evidence type="ECO:0000259" key="1">
    <source>
        <dbReference type="SMART" id="SM00986"/>
    </source>
</evidence>
<dbReference type="InterPro" id="IPR005122">
    <property type="entry name" value="Uracil-DNA_glycosylase-like"/>
</dbReference>
<evidence type="ECO:0000313" key="2">
    <source>
        <dbReference type="EMBL" id="KAA0875790.1"/>
    </source>
</evidence>
<dbReference type="SMART" id="SM00987">
    <property type="entry name" value="UreE_C"/>
    <property type="match status" value="1"/>
</dbReference>
<gene>
    <name evidence="2" type="ORF">E1H14_03625</name>
</gene>
<protein>
    <submittedName>
        <fullName evidence="2">DNA-deoxyinosine glycosylase</fullName>
        <ecNumber evidence="2">3.2.2.15</ecNumber>
    </submittedName>
</protein>
<dbReference type="Proteomes" id="UP000325302">
    <property type="component" value="Unassembled WGS sequence"/>
</dbReference>
<accession>A0A5A9W4T1</accession>
<feature type="domain" description="Uracil-DNA glycosylase-like" evidence="1">
    <location>
        <begin position="8"/>
        <end position="164"/>
    </location>
</feature>
<reference evidence="2 3" key="1">
    <citation type="submission" date="2019-03" db="EMBL/GenBank/DDBJ databases">
        <title>Nitrincola sp. nov. isolated from an Indian soda lake.</title>
        <authorList>
            <person name="Joshi A."/>
            <person name="Thite S.V."/>
            <person name="Joseph N."/>
            <person name="Dhotre D."/>
            <person name="Moorthy M."/>
            <person name="Shouche Y.S."/>
        </authorList>
    </citation>
    <scope>NUCLEOTIDE SEQUENCE [LARGE SCALE GENOMIC DNA]</scope>
    <source>
        <strain evidence="2 3">MEB193</strain>
    </source>
</reference>
<dbReference type="SUPFAM" id="SSF52141">
    <property type="entry name" value="Uracil-DNA glycosylase-like"/>
    <property type="match status" value="1"/>
</dbReference>
<evidence type="ECO:0000313" key="3">
    <source>
        <dbReference type="Proteomes" id="UP000325302"/>
    </source>
</evidence>
<dbReference type="RefSeq" id="WP_149390094.1">
    <property type="nucleotide sequence ID" value="NZ_SMRS01000002.1"/>
</dbReference>